<evidence type="ECO:0000256" key="1">
    <source>
        <dbReference type="SAM" id="Phobius"/>
    </source>
</evidence>
<accession>A0ABQ5UVK5</accession>
<evidence type="ECO:0000313" key="3">
    <source>
        <dbReference type="Proteomes" id="UP001161390"/>
    </source>
</evidence>
<feature type="transmembrane region" description="Helical" evidence="1">
    <location>
        <begin position="110"/>
        <end position="132"/>
    </location>
</feature>
<sequence>MAALGAYPVHRNTHLIPAMLVFLLSGLLTVLELRLFGQSWPLTWLPLAVVALWPRQVAMLPTALLFMLGGLWVDWTTLGAPGQWSLVFLIAYLLVSPGRSEGDRGLTVGMSRFAATLAIGLPVFILTGRLVYGIWPDWAALGRGVCVATVLVPLLILGRDALARRMSRDD</sequence>
<evidence type="ECO:0000313" key="2">
    <source>
        <dbReference type="EMBL" id="GLQ19309.1"/>
    </source>
</evidence>
<keyword evidence="1" id="KW-1133">Transmembrane helix</keyword>
<reference evidence="2" key="2">
    <citation type="submission" date="2023-01" db="EMBL/GenBank/DDBJ databases">
        <title>Draft genome sequence of Algimonas porphyrae strain NBRC 108216.</title>
        <authorList>
            <person name="Sun Q."/>
            <person name="Mori K."/>
        </authorList>
    </citation>
    <scope>NUCLEOTIDE SEQUENCE</scope>
    <source>
        <strain evidence="2">NBRC 108216</strain>
    </source>
</reference>
<dbReference type="EMBL" id="BSNJ01000001">
    <property type="protein sequence ID" value="GLQ19309.1"/>
    <property type="molecule type" value="Genomic_DNA"/>
</dbReference>
<name>A0ABQ5UVK5_9PROT</name>
<proteinExistence type="predicted"/>
<organism evidence="2 3">
    <name type="scientific">Algimonas porphyrae</name>
    <dbReference type="NCBI Taxonomy" id="1128113"/>
    <lineage>
        <taxon>Bacteria</taxon>
        <taxon>Pseudomonadati</taxon>
        <taxon>Pseudomonadota</taxon>
        <taxon>Alphaproteobacteria</taxon>
        <taxon>Maricaulales</taxon>
        <taxon>Robiginitomaculaceae</taxon>
        <taxon>Algimonas</taxon>
    </lineage>
</organism>
<dbReference type="Proteomes" id="UP001161390">
    <property type="component" value="Unassembled WGS sequence"/>
</dbReference>
<evidence type="ECO:0008006" key="4">
    <source>
        <dbReference type="Google" id="ProtNLM"/>
    </source>
</evidence>
<feature type="transmembrane region" description="Helical" evidence="1">
    <location>
        <begin position="15"/>
        <end position="36"/>
    </location>
</feature>
<protein>
    <recommendedName>
        <fullName evidence="4">Rod shape-determining protein MreD</fullName>
    </recommendedName>
</protein>
<keyword evidence="1" id="KW-0812">Transmembrane</keyword>
<reference evidence="2" key="1">
    <citation type="journal article" date="2014" name="Int. J. Syst. Evol. Microbiol.">
        <title>Complete genome of a new Firmicutes species belonging to the dominant human colonic microbiota ('Ruminococcus bicirculans') reveals two chromosomes and a selective capacity to utilize plant glucans.</title>
        <authorList>
            <consortium name="NISC Comparative Sequencing Program"/>
            <person name="Wegmann U."/>
            <person name="Louis P."/>
            <person name="Goesmann A."/>
            <person name="Henrissat B."/>
            <person name="Duncan S.H."/>
            <person name="Flint H.J."/>
        </authorList>
    </citation>
    <scope>NUCLEOTIDE SEQUENCE</scope>
    <source>
        <strain evidence="2">NBRC 108216</strain>
    </source>
</reference>
<feature type="transmembrane region" description="Helical" evidence="1">
    <location>
        <begin position="138"/>
        <end position="158"/>
    </location>
</feature>
<keyword evidence="1" id="KW-0472">Membrane</keyword>
<feature type="transmembrane region" description="Helical" evidence="1">
    <location>
        <begin position="81"/>
        <end position="98"/>
    </location>
</feature>
<comment type="caution">
    <text evidence="2">The sequence shown here is derived from an EMBL/GenBank/DDBJ whole genome shotgun (WGS) entry which is preliminary data.</text>
</comment>
<dbReference type="RefSeq" id="WP_284369063.1">
    <property type="nucleotide sequence ID" value="NZ_BSNJ01000001.1"/>
</dbReference>
<keyword evidence="3" id="KW-1185">Reference proteome</keyword>
<gene>
    <name evidence="2" type="ORF">GCM10007854_02640</name>
</gene>